<feature type="region of interest" description="Disordered" evidence="1">
    <location>
        <begin position="425"/>
        <end position="459"/>
    </location>
</feature>
<feature type="region of interest" description="Disordered" evidence="1">
    <location>
        <begin position="1027"/>
        <end position="1053"/>
    </location>
</feature>
<feature type="compositionally biased region" description="Polar residues" evidence="1">
    <location>
        <begin position="425"/>
        <end position="436"/>
    </location>
</feature>
<feature type="region of interest" description="Disordered" evidence="1">
    <location>
        <begin position="478"/>
        <end position="508"/>
    </location>
</feature>
<accession>A0A6G0T748</accession>
<organism evidence="2 3">
    <name type="scientific">Aphis glycines</name>
    <name type="common">Soybean aphid</name>
    <dbReference type="NCBI Taxonomy" id="307491"/>
    <lineage>
        <taxon>Eukaryota</taxon>
        <taxon>Metazoa</taxon>
        <taxon>Ecdysozoa</taxon>
        <taxon>Arthropoda</taxon>
        <taxon>Hexapoda</taxon>
        <taxon>Insecta</taxon>
        <taxon>Pterygota</taxon>
        <taxon>Neoptera</taxon>
        <taxon>Paraneoptera</taxon>
        <taxon>Hemiptera</taxon>
        <taxon>Sternorrhyncha</taxon>
        <taxon>Aphidomorpha</taxon>
        <taxon>Aphidoidea</taxon>
        <taxon>Aphididae</taxon>
        <taxon>Aphidini</taxon>
        <taxon>Aphis</taxon>
        <taxon>Aphis</taxon>
    </lineage>
</organism>
<sequence length="1053" mass="116672">MYDLFLFQVQMEGWRHLKLMCGVSALLFAACSARPQDSSAVAATVKEVPQRPMTLTNGYHPSSFPFNNGEPFVVDPNSGSIDFNTKPPSGAAQRSDDYYDYDATKLEEVPFDYKGDPIDRKDVAGPGLLPRPNDIAPTKNKQTDIYQFLNLPVKYSSSDRFPLMSSSYANTKIQGSGGSSPSSPLSNHKMPSASTQTPTVVTSPTTTASSWYNTVKFTTVRPTTAPTRAPTTRAPTTTTTPAPVQQQEEYEYDYDYPHPQEPTLHHDTTTTQAAISSTTTTTTSTTTTTLNPTTAVHLTNPPPSSSSSSSFFITPEPSTAATSISPSSTTTTPSAPTTLPVVNKTVGSVQVTTARPEIDSKLDGTSFADYDDAIKPAEKPHPQEMYGQHFKPLNGNYQFGGDKPYPLITNSKVPMTFTAHVSSGISLNQPKDQPSNIKPPPAPVSEEPIYSSRPLHPENIEDTVKPEETAMYENSRVTFNSGKPDSPINPELASPYLKPKPTKPNGNPDQFETVYYKVRPDTYNTQQLPSTVSNRPTNPLIQSRPYQPEPPVIKTSQEIPRKPVNTELQMSQGRPPPYPIQPDVYVKNKPQYTPPQSQPDTSKFKPPKHVINHFIKTQPNEDNKSYALQTSFSIGMDGERTDARPAQGIGQVLMVEDGSSEIEVNHTVPIKTKSTTSIPLVPPPRPIQKQQPAYPRPQWENVPKPPTYYPPPKRDGAIPPPQRPNLPNILPQFRPNARVDTPQTVPQSHSATIERVQIPIDHLRPPPLPKPQFLKVDRNDDSIDEEIPNIPEKETRILQRPGPQPAKVTTLQMIQHGTPTKLRDDNKENPVHIIYAANTPPKPSEKIIDDSVMLDVNDRSDVPILKTKTSNIKPTKMDFPYQIVKPDENQNGSSLEYTAYSPTKLDTIKPNIDQELVPNLQDYVPIVTRDSTSNVVVSQKPITATLKTSEDNHKIVDEGHKPQLQNFQIPFQPSLKLPENSNGWSVVRKSQIDNASERIDETGDVVGSTEKFDPDNFKPQLVGGFMPISPPSEDVKEKQTVEQSERARRFIRD</sequence>
<dbReference type="AlphaFoldDB" id="A0A6G0T748"/>
<evidence type="ECO:0000313" key="3">
    <source>
        <dbReference type="Proteomes" id="UP000475862"/>
    </source>
</evidence>
<feature type="region of interest" description="Disordered" evidence="1">
    <location>
        <begin position="223"/>
        <end position="245"/>
    </location>
</feature>
<feature type="compositionally biased region" description="Low complexity" evidence="1">
    <location>
        <begin position="305"/>
        <end position="340"/>
    </location>
</feature>
<keyword evidence="3" id="KW-1185">Reference proteome</keyword>
<comment type="caution">
    <text evidence="2">The sequence shown here is derived from an EMBL/GenBank/DDBJ whole genome shotgun (WGS) entry which is preliminary data.</text>
</comment>
<feature type="region of interest" description="Disordered" evidence="1">
    <location>
        <begin position="273"/>
        <end position="340"/>
    </location>
</feature>
<dbReference type="EMBL" id="VYZN01000054">
    <property type="protein sequence ID" value="KAE9527017.1"/>
    <property type="molecule type" value="Genomic_DNA"/>
</dbReference>
<evidence type="ECO:0000256" key="1">
    <source>
        <dbReference type="SAM" id="MobiDB-lite"/>
    </source>
</evidence>
<reference evidence="2 3" key="1">
    <citation type="submission" date="2019-08" db="EMBL/GenBank/DDBJ databases">
        <title>The genome of the soybean aphid Biotype 1, its phylome, world population structure and adaptation to the North American continent.</title>
        <authorList>
            <person name="Giordano R."/>
            <person name="Donthu R.K."/>
            <person name="Hernandez A.G."/>
            <person name="Wright C.L."/>
            <person name="Zimin A.V."/>
        </authorList>
    </citation>
    <scope>NUCLEOTIDE SEQUENCE [LARGE SCALE GENOMIC DNA]</scope>
    <source>
        <tissue evidence="2">Whole aphids</tissue>
    </source>
</reference>
<dbReference type="OrthoDB" id="7482953at2759"/>
<feature type="region of interest" description="Disordered" evidence="1">
    <location>
        <begin position="172"/>
        <end position="206"/>
    </location>
</feature>
<feature type="compositionally biased region" description="Basic and acidic residues" evidence="1">
    <location>
        <begin position="1033"/>
        <end position="1053"/>
    </location>
</feature>
<feature type="region of interest" description="Disordered" evidence="1">
    <location>
        <begin position="525"/>
        <end position="562"/>
    </location>
</feature>
<protein>
    <submittedName>
        <fullName evidence="2">Uncharacterized protein</fullName>
    </submittedName>
</protein>
<gene>
    <name evidence="2" type="ORF">AGLY_013665</name>
</gene>
<dbReference type="Proteomes" id="UP000475862">
    <property type="component" value="Unassembled WGS sequence"/>
</dbReference>
<feature type="region of interest" description="Disordered" evidence="1">
    <location>
        <begin position="667"/>
        <end position="725"/>
    </location>
</feature>
<feature type="compositionally biased region" description="Polar residues" evidence="1">
    <location>
        <begin position="525"/>
        <end position="545"/>
    </location>
</feature>
<proteinExistence type="predicted"/>
<feature type="compositionally biased region" description="Low complexity" evidence="1">
    <location>
        <begin position="179"/>
        <end position="206"/>
    </location>
</feature>
<name>A0A6G0T748_APHGL</name>
<evidence type="ECO:0000313" key="2">
    <source>
        <dbReference type="EMBL" id="KAE9527017.1"/>
    </source>
</evidence>
<feature type="compositionally biased region" description="Low complexity" evidence="1">
    <location>
        <begin position="273"/>
        <end position="295"/>
    </location>
</feature>